<accession>A0A370UBS2</accession>
<dbReference type="EMBL" id="QKRA01000002">
    <property type="protein sequence ID" value="RDL45198.1"/>
    <property type="molecule type" value="Genomic_DNA"/>
</dbReference>
<evidence type="ECO:0000313" key="2">
    <source>
        <dbReference type="Proteomes" id="UP000254326"/>
    </source>
</evidence>
<dbReference type="Pfam" id="PF11066">
    <property type="entry name" value="DUF2867"/>
    <property type="match status" value="1"/>
</dbReference>
<dbReference type="InterPro" id="IPR021295">
    <property type="entry name" value="DUF2867"/>
</dbReference>
<sequence>MDLPEGSYIARYLPNAFFSDRWTITVPTKRNVTAMSLYIESLRRLPSWANAFMRVRNVLCRMVGLKDIGVFHEVLRIKHPNDYLVGDRVGIFSVVSNEPNEVVLEDCDRHLNVRVSMQIIPSNQDSTSQVSITTVVHAHNWFGKVYMIIVYPVHKLILWRSTRQIKSLFQSNRFLILPD</sequence>
<dbReference type="AlphaFoldDB" id="A0A370UBS2"/>
<keyword evidence="2" id="KW-1185">Reference proteome</keyword>
<proteinExistence type="predicted"/>
<reference evidence="1 2" key="1">
    <citation type="submission" date="2018-06" db="EMBL/GenBank/DDBJ databases">
        <title>Marinomonas sp. YLB-05 draft genome sequence.</title>
        <authorList>
            <person name="Yu L."/>
            <person name="Tang X."/>
        </authorList>
    </citation>
    <scope>NUCLEOTIDE SEQUENCE [LARGE SCALE GENOMIC DNA]</scope>
    <source>
        <strain evidence="1 2">YLB-05</strain>
    </source>
</reference>
<gene>
    <name evidence="1" type="ORF">DN730_06200</name>
</gene>
<name>A0A370UBS2_9GAMM</name>
<protein>
    <submittedName>
        <fullName evidence="1">DUF2867 domain-containing protein</fullName>
    </submittedName>
</protein>
<comment type="caution">
    <text evidence="1">The sequence shown here is derived from an EMBL/GenBank/DDBJ whole genome shotgun (WGS) entry which is preliminary data.</text>
</comment>
<dbReference type="OrthoDB" id="7058586at2"/>
<dbReference type="RefSeq" id="WP_115467232.1">
    <property type="nucleotide sequence ID" value="NZ_QKRA01000002.1"/>
</dbReference>
<dbReference type="Proteomes" id="UP000254326">
    <property type="component" value="Unassembled WGS sequence"/>
</dbReference>
<organism evidence="1 2">
    <name type="scientific">Marinomonas piezotolerans</name>
    <dbReference type="NCBI Taxonomy" id="2213058"/>
    <lineage>
        <taxon>Bacteria</taxon>
        <taxon>Pseudomonadati</taxon>
        <taxon>Pseudomonadota</taxon>
        <taxon>Gammaproteobacteria</taxon>
        <taxon>Oceanospirillales</taxon>
        <taxon>Oceanospirillaceae</taxon>
        <taxon>Marinomonas</taxon>
    </lineage>
</organism>
<evidence type="ECO:0000313" key="1">
    <source>
        <dbReference type="EMBL" id="RDL45198.1"/>
    </source>
</evidence>